<evidence type="ECO:0000313" key="4">
    <source>
        <dbReference type="Proteomes" id="UP000261520"/>
    </source>
</evidence>
<reference evidence="3" key="2">
    <citation type="submission" date="2025-09" db="UniProtKB">
        <authorList>
            <consortium name="Ensembl"/>
        </authorList>
    </citation>
    <scope>IDENTIFICATION</scope>
</reference>
<sequence>GHHPLLLLFLSTLVHFSHFFTQAASTSPSVTRSRIIILTAKGPNDDYDDDDDYDIPYKRTSVRTPFVNQEPSHLCKHNPCLEDQPSCAVLSQQTACLCPGLSGASEPPHAPWIHSLLPVKEGPDRGKIEIQWCAPSSVVSGYRVIIEGGTEQPQEFNDSKRRGLVGYLEVGTKVCVEAVNRAGHSSRSEFSCKRYEAPTSSDHRLMVGILAGAVLLFLLLIIGVVIICKCRPCKKKKRDADDGLGNPSYSVGGTL</sequence>
<feature type="chain" id="PRO_5017257023" evidence="2">
    <location>
        <begin position="20"/>
        <end position="255"/>
    </location>
</feature>
<proteinExistence type="predicted"/>
<dbReference type="STRING" id="409849.ENSPMGP00000007900"/>
<accession>A0A3B3ZTN4</accession>
<evidence type="ECO:0000256" key="1">
    <source>
        <dbReference type="SAM" id="Phobius"/>
    </source>
</evidence>
<evidence type="ECO:0000256" key="2">
    <source>
        <dbReference type="SAM" id="SignalP"/>
    </source>
</evidence>
<dbReference type="Proteomes" id="UP000261520">
    <property type="component" value="Unplaced"/>
</dbReference>
<dbReference type="AlphaFoldDB" id="A0A3B3ZTN4"/>
<dbReference type="Ensembl" id="ENSPMGT00000008409.1">
    <property type="protein sequence ID" value="ENSPMGP00000007900.1"/>
    <property type="gene ID" value="ENSPMGG00000006547.1"/>
</dbReference>
<keyword evidence="4" id="KW-1185">Reference proteome</keyword>
<feature type="transmembrane region" description="Helical" evidence="1">
    <location>
        <begin position="205"/>
        <end position="228"/>
    </location>
</feature>
<keyword evidence="2" id="KW-0732">Signal</keyword>
<organism evidence="3 4">
    <name type="scientific">Periophthalmus magnuspinnatus</name>
    <dbReference type="NCBI Taxonomy" id="409849"/>
    <lineage>
        <taxon>Eukaryota</taxon>
        <taxon>Metazoa</taxon>
        <taxon>Chordata</taxon>
        <taxon>Craniata</taxon>
        <taxon>Vertebrata</taxon>
        <taxon>Euteleostomi</taxon>
        <taxon>Actinopterygii</taxon>
        <taxon>Neopterygii</taxon>
        <taxon>Teleostei</taxon>
        <taxon>Neoteleostei</taxon>
        <taxon>Acanthomorphata</taxon>
        <taxon>Gobiaria</taxon>
        <taxon>Gobiiformes</taxon>
        <taxon>Gobioidei</taxon>
        <taxon>Gobiidae</taxon>
        <taxon>Oxudercinae</taxon>
        <taxon>Periophthalmus</taxon>
    </lineage>
</organism>
<protein>
    <submittedName>
        <fullName evidence="3">Uncharacterized protein</fullName>
    </submittedName>
</protein>
<keyword evidence="1" id="KW-1133">Transmembrane helix</keyword>
<evidence type="ECO:0000313" key="3">
    <source>
        <dbReference type="Ensembl" id="ENSPMGP00000007900.1"/>
    </source>
</evidence>
<reference evidence="3" key="1">
    <citation type="submission" date="2025-08" db="UniProtKB">
        <authorList>
            <consortium name="Ensembl"/>
        </authorList>
    </citation>
    <scope>IDENTIFICATION</scope>
</reference>
<feature type="signal peptide" evidence="2">
    <location>
        <begin position="1"/>
        <end position="19"/>
    </location>
</feature>
<name>A0A3B3ZTN4_9GOBI</name>
<keyword evidence="1" id="KW-0472">Membrane</keyword>
<keyword evidence="1" id="KW-0812">Transmembrane</keyword>